<dbReference type="AlphaFoldDB" id="A0A6N7IMN3"/>
<dbReference type="InterPro" id="IPR009097">
    <property type="entry name" value="Cyclic_Pdiesterase"/>
</dbReference>
<accession>A0A6N7IMN3</accession>
<dbReference type="PANTHER" id="PTHR35561">
    <property type="entry name" value="RNA 2',3'-CYCLIC PHOSPHODIESTERASE"/>
    <property type="match status" value="1"/>
</dbReference>
<comment type="function">
    <text evidence="2">Hydrolyzes RNA 2',3'-cyclic phosphodiester to an RNA 2'-phosphomonoester.</text>
</comment>
<dbReference type="OrthoDB" id="9789350at2"/>
<organism evidence="3 4">
    <name type="scientific">Desulfofundulus thermobenzoicus</name>
    <dbReference type="NCBI Taxonomy" id="29376"/>
    <lineage>
        <taxon>Bacteria</taxon>
        <taxon>Bacillati</taxon>
        <taxon>Bacillota</taxon>
        <taxon>Clostridia</taxon>
        <taxon>Eubacteriales</taxon>
        <taxon>Peptococcaceae</taxon>
        <taxon>Desulfofundulus</taxon>
    </lineage>
</organism>
<dbReference type="RefSeq" id="WP_152945140.1">
    <property type="nucleotide sequence ID" value="NZ_WHYR01000005.1"/>
</dbReference>
<dbReference type="GO" id="GO:0004113">
    <property type="term" value="F:2',3'-cyclic-nucleotide 3'-phosphodiesterase activity"/>
    <property type="evidence" value="ECO:0007669"/>
    <property type="project" value="InterPro"/>
</dbReference>
<dbReference type="Proteomes" id="UP000441717">
    <property type="component" value="Unassembled WGS sequence"/>
</dbReference>
<dbReference type="NCBIfam" id="TIGR02258">
    <property type="entry name" value="2_5_ligase"/>
    <property type="match status" value="1"/>
</dbReference>
<comment type="catalytic activity">
    <reaction evidence="2">
        <text>a 3'-end 2',3'-cyclophospho-ribonucleotide-RNA + H2O = a 3'-end 2'-phospho-ribonucleotide-RNA + H(+)</text>
        <dbReference type="Rhea" id="RHEA:11828"/>
        <dbReference type="Rhea" id="RHEA-COMP:10464"/>
        <dbReference type="Rhea" id="RHEA-COMP:17353"/>
        <dbReference type="ChEBI" id="CHEBI:15377"/>
        <dbReference type="ChEBI" id="CHEBI:15378"/>
        <dbReference type="ChEBI" id="CHEBI:83064"/>
        <dbReference type="ChEBI" id="CHEBI:173113"/>
        <dbReference type="EC" id="3.1.4.58"/>
    </reaction>
</comment>
<keyword evidence="4" id="KW-1185">Reference proteome</keyword>
<evidence type="ECO:0000256" key="2">
    <source>
        <dbReference type="HAMAP-Rule" id="MF_01940"/>
    </source>
</evidence>
<feature type="active site" description="Proton acceptor" evidence="2">
    <location>
        <position position="130"/>
    </location>
</feature>
<dbReference type="PANTHER" id="PTHR35561:SF1">
    <property type="entry name" value="RNA 2',3'-CYCLIC PHOSPHODIESTERASE"/>
    <property type="match status" value="1"/>
</dbReference>
<keyword evidence="1 2" id="KW-0378">Hydrolase</keyword>
<feature type="active site" description="Proton donor" evidence="2">
    <location>
        <position position="43"/>
    </location>
</feature>
<evidence type="ECO:0000313" key="3">
    <source>
        <dbReference type="EMBL" id="MQL51211.1"/>
    </source>
</evidence>
<dbReference type="Gene3D" id="3.90.1140.10">
    <property type="entry name" value="Cyclic phosphodiesterase"/>
    <property type="match status" value="1"/>
</dbReference>
<name>A0A6N7IMN3_9FIRM</name>
<dbReference type="Pfam" id="PF13563">
    <property type="entry name" value="2_5_RNA_ligase2"/>
    <property type="match status" value="1"/>
</dbReference>
<comment type="similarity">
    <text evidence="2">Belongs to the 2H phosphoesterase superfamily. ThpR family.</text>
</comment>
<protein>
    <recommendedName>
        <fullName evidence="2">RNA 2',3'-cyclic phosphodiesterase</fullName>
        <shortName evidence="2">RNA 2',3'-CPDase</shortName>
        <ecNumber evidence="2">3.1.4.58</ecNumber>
    </recommendedName>
</protein>
<dbReference type="HAMAP" id="MF_01940">
    <property type="entry name" value="RNA_CPDase"/>
    <property type="match status" value="1"/>
</dbReference>
<proteinExistence type="inferred from homology"/>
<dbReference type="EMBL" id="WHYR01000005">
    <property type="protein sequence ID" value="MQL51211.1"/>
    <property type="molecule type" value="Genomic_DNA"/>
</dbReference>
<evidence type="ECO:0000313" key="4">
    <source>
        <dbReference type="Proteomes" id="UP000441717"/>
    </source>
</evidence>
<dbReference type="InterPro" id="IPR004175">
    <property type="entry name" value="RNA_CPDase"/>
</dbReference>
<feature type="short sequence motif" description="HXTX 2" evidence="2">
    <location>
        <begin position="130"/>
        <end position="133"/>
    </location>
</feature>
<dbReference type="SUPFAM" id="SSF55144">
    <property type="entry name" value="LigT-like"/>
    <property type="match status" value="1"/>
</dbReference>
<feature type="short sequence motif" description="HXTX 1" evidence="2">
    <location>
        <begin position="43"/>
        <end position="46"/>
    </location>
</feature>
<evidence type="ECO:0000256" key="1">
    <source>
        <dbReference type="ARBA" id="ARBA00022801"/>
    </source>
</evidence>
<sequence length="193" mass="21376">MRKLRLFWAINLPENLKEHFFQIQLQLKTSRADAKWVEKENLHLTMQFLGDVETWRVNGLISAATGVLCGRGAFSVQMGGLGFFPHIRRPRVLWMGVREGADRLQFLYAALGSAMATQGFPPGGQAFSPHLTLARLRSDRGVAELIDKVRSLAGLPAITCPVTSVDLMSSQLYRTGPVYTPLAHISLGRSSKV</sequence>
<gene>
    <name evidence="3" type="primary">thpR</name>
    <name evidence="3" type="ORF">GFC01_02835</name>
</gene>
<dbReference type="GO" id="GO:0008664">
    <property type="term" value="F:RNA 2',3'-cyclic 3'-phosphodiesterase activity"/>
    <property type="evidence" value="ECO:0007669"/>
    <property type="project" value="UniProtKB-EC"/>
</dbReference>
<dbReference type="EC" id="3.1.4.58" evidence="2"/>
<comment type="caution">
    <text evidence="3">The sequence shown here is derived from an EMBL/GenBank/DDBJ whole genome shotgun (WGS) entry which is preliminary data.</text>
</comment>
<reference evidence="3 4" key="1">
    <citation type="submission" date="2019-10" db="EMBL/GenBank/DDBJ databases">
        <title>Comparative genomics of sulfur disproportionating microorganisms.</title>
        <authorList>
            <person name="Ward L.M."/>
            <person name="Bertran E."/>
            <person name="Johnston D."/>
        </authorList>
    </citation>
    <scope>NUCLEOTIDE SEQUENCE [LARGE SCALE GENOMIC DNA]</scope>
    <source>
        <strain evidence="3 4">DSM 14055</strain>
    </source>
</reference>